<dbReference type="AlphaFoldDB" id="A0A415KDH7"/>
<dbReference type="EMBL" id="QROO01000029">
    <property type="protein sequence ID" value="RHL34307.1"/>
    <property type="molecule type" value="Genomic_DNA"/>
</dbReference>
<evidence type="ECO:0000313" key="4">
    <source>
        <dbReference type="EMBL" id="RHL34307.1"/>
    </source>
</evidence>
<evidence type="ECO:0000256" key="1">
    <source>
        <dbReference type="ARBA" id="ARBA00006739"/>
    </source>
</evidence>
<dbReference type="Gene3D" id="3.90.550.10">
    <property type="entry name" value="Spore Coat Polysaccharide Biosynthesis Protein SpsA, Chain A"/>
    <property type="match status" value="1"/>
</dbReference>
<dbReference type="PANTHER" id="PTHR43179">
    <property type="entry name" value="RHAMNOSYLTRANSFERASE WBBL"/>
    <property type="match status" value="1"/>
</dbReference>
<organism evidence="4 5">
    <name type="scientific">Bacteroides xylanisolvens</name>
    <dbReference type="NCBI Taxonomy" id="371601"/>
    <lineage>
        <taxon>Bacteria</taxon>
        <taxon>Pseudomonadati</taxon>
        <taxon>Bacteroidota</taxon>
        <taxon>Bacteroidia</taxon>
        <taxon>Bacteroidales</taxon>
        <taxon>Bacteroidaceae</taxon>
        <taxon>Bacteroides</taxon>
    </lineage>
</organism>
<sequence length="294" mass="34323">MENKIGVIIVSYHNPKGTRNYIKEQLSKLSTSYTVVVVNVAATLYDSIELATQCELTFVDDPCKRLDETKQRYLIWSQENLGYAKGNNLGVNFLERIGNFAYYLFSNDDIEIRQSNILDYLAHKLSENNEMGCIGPRILGLDKCDQSPHDRYVSPYRTIGWNLFPFLRKKKNINIPTTSLRLNAHYTYWVCGAFMMVKAEAFKKAGMFDNVTFLYFEEVILAERLVSVGYKVYFDPAVEVLHYEGGSSGTFSKQKRRLLLNSQILYYRKYKHISKPILWLYQFSYFIHNILYKM</sequence>
<accession>A0A415KDH7</accession>
<reference evidence="4 5" key="1">
    <citation type="submission" date="2018-08" db="EMBL/GenBank/DDBJ databases">
        <title>A genome reference for cultivated species of the human gut microbiota.</title>
        <authorList>
            <person name="Zou Y."/>
            <person name="Xue W."/>
            <person name="Luo G."/>
        </authorList>
    </citation>
    <scope>NUCLEOTIDE SEQUENCE [LARGE SCALE GENOMIC DNA]</scope>
    <source>
        <strain evidence="4 5">AF38-2</strain>
    </source>
</reference>
<comment type="caution">
    <text evidence="4">The sequence shown here is derived from an EMBL/GenBank/DDBJ whole genome shotgun (WGS) entry which is preliminary data.</text>
</comment>
<comment type="similarity">
    <text evidence="1">Belongs to the glycosyltransferase 2 family.</text>
</comment>
<evidence type="ECO:0000256" key="2">
    <source>
        <dbReference type="ARBA" id="ARBA00022676"/>
    </source>
</evidence>
<keyword evidence="3 4" id="KW-0808">Transferase</keyword>
<dbReference type="SUPFAM" id="SSF53448">
    <property type="entry name" value="Nucleotide-diphospho-sugar transferases"/>
    <property type="match status" value="1"/>
</dbReference>
<keyword evidence="2" id="KW-0328">Glycosyltransferase</keyword>
<dbReference type="RefSeq" id="WP_118219927.1">
    <property type="nucleotide sequence ID" value="NZ_JAQEAW010000026.1"/>
</dbReference>
<name>A0A415KDH7_9BACE</name>
<evidence type="ECO:0000256" key="3">
    <source>
        <dbReference type="ARBA" id="ARBA00022679"/>
    </source>
</evidence>
<dbReference type="Proteomes" id="UP000284495">
    <property type="component" value="Unassembled WGS sequence"/>
</dbReference>
<proteinExistence type="inferred from homology"/>
<evidence type="ECO:0000313" key="5">
    <source>
        <dbReference type="Proteomes" id="UP000284495"/>
    </source>
</evidence>
<dbReference type="PANTHER" id="PTHR43179:SF12">
    <property type="entry name" value="GALACTOFURANOSYLTRANSFERASE GLFT2"/>
    <property type="match status" value="1"/>
</dbReference>
<gene>
    <name evidence="4" type="ORF">DW027_19495</name>
</gene>
<protein>
    <submittedName>
        <fullName evidence="4">Glycosyltransferase family 2 protein</fullName>
    </submittedName>
</protein>
<dbReference type="GO" id="GO:0016757">
    <property type="term" value="F:glycosyltransferase activity"/>
    <property type="evidence" value="ECO:0007669"/>
    <property type="project" value="UniProtKB-KW"/>
</dbReference>
<dbReference type="InterPro" id="IPR029044">
    <property type="entry name" value="Nucleotide-diphossugar_trans"/>
</dbReference>